<reference evidence="3" key="1">
    <citation type="submission" date="2019-10" db="EMBL/GenBank/DDBJ databases">
        <title>Short sand fly seasons in Tbilisi, Georgia, hinder development of host immunity to saliva of the visceral leishmaniasis vector Phlebotomus kandelakii.</title>
        <authorList>
            <person name="Oliveira F."/>
            <person name="Giorgobiani E."/>
            <person name="Guimaraes-Costa A.B."/>
            <person name="Abdeladhim M."/>
            <person name="Oristian J."/>
            <person name="Tskhvaradze L."/>
            <person name="Tsertsvadze N."/>
            <person name="Zakalashvili M."/>
            <person name="Valenzuela J.G."/>
            <person name="Kamhawi S."/>
        </authorList>
    </citation>
    <scope>NUCLEOTIDE SEQUENCE</scope>
    <source>
        <strain evidence="3">Wild-capture in Tbilisi</strain>
        <tissue evidence="3">Salivary glands</tissue>
    </source>
</reference>
<dbReference type="GO" id="GO:0004438">
    <property type="term" value="F:phosphatidylinositol-3-phosphate phosphatase activity"/>
    <property type="evidence" value="ECO:0007669"/>
    <property type="project" value="InterPro"/>
</dbReference>
<dbReference type="AlphaFoldDB" id="A0A6B2EDA4"/>
<dbReference type="PROSITE" id="PS00383">
    <property type="entry name" value="TYR_PHOSPHATASE_1"/>
    <property type="match status" value="1"/>
</dbReference>
<dbReference type="InterPro" id="IPR039802">
    <property type="entry name" value="MTMR14"/>
</dbReference>
<organism evidence="3">
    <name type="scientific">Phlebotomus kandelakii</name>
    <dbReference type="NCBI Taxonomy" id="1109342"/>
    <lineage>
        <taxon>Eukaryota</taxon>
        <taxon>Metazoa</taxon>
        <taxon>Ecdysozoa</taxon>
        <taxon>Arthropoda</taxon>
        <taxon>Hexapoda</taxon>
        <taxon>Insecta</taxon>
        <taxon>Pterygota</taxon>
        <taxon>Neoptera</taxon>
        <taxon>Endopterygota</taxon>
        <taxon>Diptera</taxon>
        <taxon>Nematocera</taxon>
        <taxon>Psychodoidea</taxon>
        <taxon>Psychodidae</taxon>
        <taxon>Phlebotomus</taxon>
        <taxon>Larroussius</taxon>
    </lineage>
</organism>
<dbReference type="InterPro" id="IPR000387">
    <property type="entry name" value="Tyr_Pase_dom"/>
</dbReference>
<dbReference type="Gene3D" id="3.90.190.10">
    <property type="entry name" value="Protein tyrosine phosphatase superfamily"/>
    <property type="match status" value="1"/>
</dbReference>
<dbReference type="PROSITE" id="PS50056">
    <property type="entry name" value="TYR_PHOSPHATASE_2"/>
    <property type="match status" value="1"/>
</dbReference>
<feature type="compositionally biased region" description="Low complexity" evidence="1">
    <location>
        <begin position="592"/>
        <end position="605"/>
    </location>
</feature>
<feature type="compositionally biased region" description="Polar residues" evidence="1">
    <location>
        <begin position="524"/>
        <end position="534"/>
    </location>
</feature>
<name>A0A6B2EDA4_9DIPT</name>
<evidence type="ECO:0000313" key="3">
    <source>
        <dbReference type="EMBL" id="NBJ61141.1"/>
    </source>
</evidence>
<evidence type="ECO:0000259" key="2">
    <source>
        <dbReference type="PROSITE" id="PS50056"/>
    </source>
</evidence>
<dbReference type="EMBL" id="GIFK01003438">
    <property type="protein sequence ID" value="NBJ61141.1"/>
    <property type="molecule type" value="Transcribed_RNA"/>
</dbReference>
<proteinExistence type="predicted"/>
<feature type="domain" description="Tyrosine specific protein phosphatases" evidence="2">
    <location>
        <begin position="344"/>
        <end position="378"/>
    </location>
</feature>
<feature type="region of interest" description="Disordered" evidence="1">
    <location>
        <begin position="514"/>
        <end position="570"/>
    </location>
</feature>
<dbReference type="PANTHER" id="PTHR13524">
    <property type="entry name" value="MYOTUBULARIN-RELATED"/>
    <property type="match status" value="1"/>
</dbReference>
<dbReference type="InterPro" id="IPR029021">
    <property type="entry name" value="Prot-tyrosine_phosphatase-like"/>
</dbReference>
<feature type="region of interest" description="Disordered" evidence="1">
    <location>
        <begin position="585"/>
        <end position="609"/>
    </location>
</feature>
<evidence type="ECO:0000256" key="1">
    <source>
        <dbReference type="SAM" id="MobiDB-lite"/>
    </source>
</evidence>
<dbReference type="PANTHER" id="PTHR13524:SF2">
    <property type="entry name" value="MYOTUBULARIN-RELATED PROTEIN 14"/>
    <property type="match status" value="1"/>
</dbReference>
<feature type="compositionally biased region" description="Polar residues" evidence="1">
    <location>
        <begin position="542"/>
        <end position="555"/>
    </location>
</feature>
<accession>A0A6B2EDA4</accession>
<sequence length="660" mass="74721">MNVDVKLSDIELLVRNFVKCKYNPSEENGSNDFNPVDKCLALMKCDYNVVEIPNLAGELCNHYPSRLIIPESELSAETNDNDNQLGAQARSYNLQKLREAIPKARYARCRSRFPVPVLLYKGKLVSRSATISGTPEIYGRSSLDYLLYGFPPEKASDHDDGSELGMFMSQKWVEGSTSVQFLRVEEKVNLGVDVQEAREALIADAMREEPDSLEIMTRTPATDWQLCDRVRQRDIRLLKSLNVEMIVDFMLEKKKVKFGVNVTSSEKVDKERRYDVFKIVSLPYPGCEFFRVFRDNNFNGEGLIFDWNQSYVDADIDVPEDPIFVQLPIEWDQYKVWDLVTITQNYLKLLLKYIQDGSSGMLIHCISGWDRTPLFVSLMRLSLWADGLIHQSLSPLQMLYFTIAYDWYLFGHKLPDRLNKGEDIFFFCFYFLKYIAHSDFSLLGEKTKGKTSSGGSVNATCFDSDVRLDNMLETESRGSTFSLNSISSCKSNNEESLNGNSHGQWTNVTMEGSVLQMGSPPHSPNNSNTGNRDSAYSPPYKSRTSPVSVPVSNLRQRQHHESSSSASVGSWQMISGTGSVRSVGSDFSGAVNNPNANNPDAAAPAKSHRAQMMNDVTRMRADKFEKIRETFNTYYCTEVPHFKNGQYGKGMIEKVIDKIC</sequence>
<dbReference type="InterPro" id="IPR016130">
    <property type="entry name" value="Tyr_Pase_AS"/>
</dbReference>
<protein>
    <submittedName>
        <fullName evidence="3">Putative phosphatidylinositol 3-phosphate 3-phosphatase myotubularin mtm1</fullName>
    </submittedName>
</protein>
<dbReference type="SUPFAM" id="SSF52799">
    <property type="entry name" value="(Phosphotyrosine protein) phosphatases II"/>
    <property type="match status" value="1"/>
</dbReference>